<evidence type="ECO:0000313" key="6">
    <source>
        <dbReference type="Proteomes" id="UP000218702"/>
    </source>
</evidence>
<evidence type="ECO:0000256" key="2">
    <source>
        <dbReference type="ARBA" id="ARBA00022842"/>
    </source>
</evidence>
<dbReference type="Gene3D" id="1.20.1110.10">
    <property type="entry name" value="Calcium-transporting ATPase, transmembrane domain"/>
    <property type="match status" value="2"/>
</dbReference>
<proteinExistence type="predicted"/>
<keyword evidence="3" id="KW-1133">Transmembrane helix</keyword>
<organism evidence="5 6">
    <name type="scientific">Dolichospermum compactum NIES-806</name>
    <dbReference type="NCBI Taxonomy" id="1973481"/>
    <lineage>
        <taxon>Bacteria</taxon>
        <taxon>Bacillati</taxon>
        <taxon>Cyanobacteriota</taxon>
        <taxon>Cyanophyceae</taxon>
        <taxon>Nostocales</taxon>
        <taxon>Aphanizomenonaceae</taxon>
        <taxon>Dolichospermum</taxon>
        <taxon>Dolichospermum compactum</taxon>
    </lineage>
</organism>
<name>A0A1Z4V6R0_9CYAN</name>
<evidence type="ECO:0000256" key="1">
    <source>
        <dbReference type="ARBA" id="ARBA00022723"/>
    </source>
</evidence>
<keyword evidence="2" id="KW-0460">Magnesium</keyword>
<keyword evidence="3" id="KW-0812">Transmembrane</keyword>
<dbReference type="InterPro" id="IPR023298">
    <property type="entry name" value="ATPase_P-typ_TM_dom_sf"/>
</dbReference>
<reference evidence="5 6" key="1">
    <citation type="submission" date="2017-06" db="EMBL/GenBank/DDBJ databases">
        <title>Genome sequencing of cyanobaciteial culture collection at National Institute for Environmental Studies (NIES).</title>
        <authorList>
            <person name="Hirose Y."/>
            <person name="Shimura Y."/>
            <person name="Fujisawa T."/>
            <person name="Nakamura Y."/>
            <person name="Kawachi M."/>
        </authorList>
    </citation>
    <scope>NUCLEOTIDE SEQUENCE [LARGE SCALE GENOMIC DNA]</scope>
    <source>
        <strain evidence="5 6">NIES-806</strain>
    </source>
</reference>
<dbReference type="PANTHER" id="PTHR24093">
    <property type="entry name" value="CATION TRANSPORTING ATPASE"/>
    <property type="match status" value="1"/>
</dbReference>
<dbReference type="GO" id="GO:0005388">
    <property type="term" value="F:P-type calcium transporter activity"/>
    <property type="evidence" value="ECO:0007669"/>
    <property type="project" value="TreeGrafter"/>
</dbReference>
<dbReference type="KEGG" id="dcm:NIES806_34710"/>
<dbReference type="Proteomes" id="UP000218702">
    <property type="component" value="Chromosome"/>
</dbReference>
<keyword evidence="1" id="KW-0479">Metal-binding</keyword>
<protein>
    <submittedName>
        <fullName evidence="5">ATPase, E1-E2 type</fullName>
    </submittedName>
</protein>
<dbReference type="GO" id="GO:0005886">
    <property type="term" value="C:plasma membrane"/>
    <property type="evidence" value="ECO:0007669"/>
    <property type="project" value="TreeGrafter"/>
</dbReference>
<feature type="transmembrane region" description="Helical" evidence="3">
    <location>
        <begin position="161"/>
        <end position="181"/>
    </location>
</feature>
<accession>A0A1Z4V6R0</accession>
<sequence length="210" mass="23450">MEEGRTVYSNLLKAIAFILPVNDGESMTILISVLLARDLPILSLQVLWLNMVNSIAMTVPLAFEPKSDRVMQQPPRNPNEKLLSPNLVKRIVLISIFNWILIFGVFEWIKQTTGDVAVARIMAIQALVVGRIFYLLSITQLGVAIVDKIRGINREIGDQKAMYVAIASTIILQIIFSQWGLMNKLFYTAPLSGCWLADDCSSSLCQSFGF</sequence>
<keyword evidence="6" id="KW-1185">Reference proteome</keyword>
<dbReference type="GO" id="GO:0046872">
    <property type="term" value="F:metal ion binding"/>
    <property type="evidence" value="ECO:0007669"/>
    <property type="project" value="UniProtKB-KW"/>
</dbReference>
<feature type="transmembrane region" description="Helical" evidence="3">
    <location>
        <begin position="91"/>
        <end position="109"/>
    </location>
</feature>
<keyword evidence="3" id="KW-0472">Membrane</keyword>
<dbReference type="InterPro" id="IPR006068">
    <property type="entry name" value="ATPase_P-typ_cation-transptr_C"/>
</dbReference>
<feature type="domain" description="Cation-transporting P-type ATPase C-terminal" evidence="4">
    <location>
        <begin position="39"/>
        <end position="193"/>
    </location>
</feature>
<dbReference type="AlphaFoldDB" id="A0A1Z4V6R0"/>
<dbReference type="EMBL" id="AP018316">
    <property type="protein sequence ID" value="BAZ87250.1"/>
    <property type="molecule type" value="Genomic_DNA"/>
</dbReference>
<evidence type="ECO:0000256" key="3">
    <source>
        <dbReference type="SAM" id="Phobius"/>
    </source>
</evidence>
<dbReference type="SUPFAM" id="SSF81665">
    <property type="entry name" value="Calcium ATPase, transmembrane domain M"/>
    <property type="match status" value="1"/>
</dbReference>
<dbReference type="Pfam" id="PF00689">
    <property type="entry name" value="Cation_ATPase_C"/>
    <property type="match status" value="1"/>
</dbReference>
<gene>
    <name evidence="5" type="ORF">NIES806_34710</name>
</gene>
<evidence type="ECO:0000313" key="5">
    <source>
        <dbReference type="EMBL" id="BAZ87250.1"/>
    </source>
</evidence>
<evidence type="ECO:0000259" key="4">
    <source>
        <dbReference type="Pfam" id="PF00689"/>
    </source>
</evidence>
<dbReference type="PANTHER" id="PTHR24093:SF506">
    <property type="entry name" value="CATION-TRANSPORTING ATPASE PMA1"/>
    <property type="match status" value="1"/>
</dbReference>
<feature type="transmembrane region" description="Helical" evidence="3">
    <location>
        <begin position="121"/>
        <end position="149"/>
    </location>
</feature>